<dbReference type="Proteomes" id="UP001139354">
    <property type="component" value="Unassembled WGS sequence"/>
</dbReference>
<dbReference type="Pfam" id="PF01593">
    <property type="entry name" value="Amino_oxidase"/>
    <property type="match status" value="1"/>
</dbReference>
<feature type="compositionally biased region" description="Low complexity" evidence="1">
    <location>
        <begin position="1"/>
        <end position="28"/>
    </location>
</feature>
<dbReference type="AlphaFoldDB" id="A0A9X1LTV5"/>
<evidence type="ECO:0000313" key="4">
    <source>
        <dbReference type="Proteomes" id="UP001139354"/>
    </source>
</evidence>
<feature type="region of interest" description="Disordered" evidence="1">
    <location>
        <begin position="1"/>
        <end position="45"/>
    </location>
</feature>
<feature type="domain" description="Amine oxidase" evidence="2">
    <location>
        <begin position="70"/>
        <end position="359"/>
    </location>
</feature>
<evidence type="ECO:0000256" key="1">
    <source>
        <dbReference type="SAM" id="MobiDB-lite"/>
    </source>
</evidence>
<dbReference type="InterPro" id="IPR050464">
    <property type="entry name" value="Zeta_carotene_desat/Oxidored"/>
</dbReference>
<evidence type="ECO:0000259" key="2">
    <source>
        <dbReference type="Pfam" id="PF01593"/>
    </source>
</evidence>
<comment type="caution">
    <text evidence="3">The sequence shown here is derived from an EMBL/GenBank/DDBJ whole genome shotgun (WGS) entry which is preliminary data.</text>
</comment>
<dbReference type="PANTHER" id="PTHR42923">
    <property type="entry name" value="PROTOPORPHYRINOGEN OXIDASE"/>
    <property type="match status" value="1"/>
</dbReference>
<dbReference type="Gene3D" id="3.90.660.20">
    <property type="entry name" value="Protoporphyrinogen oxidase, mitochondrial, domain 2"/>
    <property type="match status" value="1"/>
</dbReference>
<dbReference type="Gene3D" id="3.50.50.60">
    <property type="entry name" value="FAD/NAD(P)-binding domain"/>
    <property type="match status" value="1"/>
</dbReference>
<accession>A0A9X1LTV5</accession>
<sequence length="549" mass="55454">MDAVTVPTPSPDAAPAASPLAAGVSSGASGHGHSDGVPGVSGRVGPASEPLEELVAHARDTRVVVIGGGIAGLTAAWECAKVGMSVTVVEASDRLGGVIGSAEVAGVRLETGATCWSTRGGAVRRLVAEVAPDAVVVTPRDDREWLAGLPRGAAAPLPVENVLGIPANAWDESVRRVIGWSGTWRAYVDRLRPPLTIGTQRSLGRLVRSRMGDAVLHRLVAPLSIDRFGLLPDDVDVEVAIPALSPALTRTGSLGAAVSEIRLDAASGPAIETIEGGMPQLVAALRDKLAGRGATIRTGARVLALARANAGWTIDLDADIAAPGSGAGDDAPDLTPETASQYTADAVIVATDEATARVLLASAAGSPAFADVTPAGIAREVVTLLIEAPALDTAPRGAHVHAIPGAHRAVGLVHETARWDWLARAIGPGRHVVRVAFGGPADPPATAGLGDADAAGMALAEASALLGVALDDHHLVGAHRDSFTLVPPVSAVGQRERAAAARAAIAAAPGIAAVGAWVSGSGLAQVVGDAQTEADRLRRSLIWRSGDNA</sequence>
<dbReference type="GO" id="GO:0016491">
    <property type="term" value="F:oxidoreductase activity"/>
    <property type="evidence" value="ECO:0007669"/>
    <property type="project" value="InterPro"/>
</dbReference>
<gene>
    <name evidence="3" type="ORF">KEC57_06100</name>
</gene>
<dbReference type="Gene3D" id="1.10.3110.10">
    <property type="entry name" value="protoporphyrinogen ix oxidase, domain 3"/>
    <property type="match status" value="1"/>
</dbReference>
<dbReference type="SUPFAM" id="SSF51905">
    <property type="entry name" value="FAD/NAD(P)-binding domain"/>
    <property type="match status" value="1"/>
</dbReference>
<evidence type="ECO:0000313" key="3">
    <source>
        <dbReference type="EMBL" id="MCC2031756.1"/>
    </source>
</evidence>
<proteinExistence type="predicted"/>
<organism evidence="3 4">
    <name type="scientific">Microbacterium allomyrinae</name>
    <dbReference type="NCBI Taxonomy" id="2830666"/>
    <lineage>
        <taxon>Bacteria</taxon>
        <taxon>Bacillati</taxon>
        <taxon>Actinomycetota</taxon>
        <taxon>Actinomycetes</taxon>
        <taxon>Micrococcales</taxon>
        <taxon>Microbacteriaceae</taxon>
        <taxon>Microbacterium</taxon>
    </lineage>
</organism>
<protein>
    <submittedName>
        <fullName evidence="3">FAD-dependent oxidoreductase</fullName>
    </submittedName>
</protein>
<dbReference type="EMBL" id="JAGTTN010000001">
    <property type="protein sequence ID" value="MCC2031756.1"/>
    <property type="molecule type" value="Genomic_DNA"/>
</dbReference>
<dbReference type="InterPro" id="IPR036188">
    <property type="entry name" value="FAD/NAD-bd_sf"/>
</dbReference>
<keyword evidence="4" id="KW-1185">Reference proteome</keyword>
<reference evidence="3" key="1">
    <citation type="submission" date="2021-04" db="EMBL/GenBank/DDBJ databases">
        <title>Microbacterium tenobrionis sp. nov. and Microbacterium allomyrinae sp. nov., isolated from larvae of Tenobrio molitor and Allomyrina dichotoma, respectively.</title>
        <authorList>
            <person name="Lee S.D."/>
        </authorList>
    </citation>
    <scope>NUCLEOTIDE SEQUENCE</scope>
    <source>
        <strain evidence="3">BWT-G7</strain>
    </source>
</reference>
<name>A0A9X1LTV5_9MICO</name>
<dbReference type="InterPro" id="IPR002937">
    <property type="entry name" value="Amino_oxidase"/>
</dbReference>
<dbReference type="PRINTS" id="PR00411">
    <property type="entry name" value="PNDRDTASEI"/>
</dbReference>